<dbReference type="PANTHER" id="PTHR43235">
    <property type="entry name" value="GLUTAMINE AMIDOTRANSFERASE PB2B2.05-RELATED"/>
    <property type="match status" value="1"/>
</dbReference>
<organism evidence="1 2">
    <name type="scientific">Flammeovirga aprica JL-4</name>
    <dbReference type="NCBI Taxonomy" id="694437"/>
    <lineage>
        <taxon>Bacteria</taxon>
        <taxon>Pseudomonadati</taxon>
        <taxon>Bacteroidota</taxon>
        <taxon>Cytophagia</taxon>
        <taxon>Cytophagales</taxon>
        <taxon>Flammeovirgaceae</taxon>
        <taxon>Flammeovirga</taxon>
    </lineage>
</organism>
<dbReference type="GO" id="GO:0016811">
    <property type="term" value="F:hydrolase activity, acting on carbon-nitrogen (but not peptide) bonds, in linear amides"/>
    <property type="evidence" value="ECO:0007669"/>
    <property type="project" value="InterPro"/>
</dbReference>
<gene>
    <name evidence="1" type="ORF">HHU12_25400</name>
</gene>
<dbReference type="SUPFAM" id="SSF52317">
    <property type="entry name" value="Class I glutamine amidotransferase-like"/>
    <property type="match status" value="1"/>
</dbReference>
<dbReference type="Gene3D" id="3.40.50.880">
    <property type="match status" value="1"/>
</dbReference>
<reference evidence="1 2" key="1">
    <citation type="submission" date="2020-04" db="EMBL/GenBank/DDBJ databases">
        <title>Flammeovirga sp. SR4, a novel species isolated from seawater.</title>
        <authorList>
            <person name="Wang X."/>
        </authorList>
    </citation>
    <scope>NUCLEOTIDE SEQUENCE [LARGE SCALE GENOMIC DNA]</scope>
    <source>
        <strain evidence="1 2">ATCC 23126</strain>
    </source>
</reference>
<dbReference type="AlphaFoldDB" id="A0A7X9RYV7"/>
<keyword evidence="2" id="KW-1185">Reference proteome</keyword>
<proteinExistence type="predicted"/>
<dbReference type="CDD" id="cd01745">
    <property type="entry name" value="GATase1_2"/>
    <property type="match status" value="1"/>
</dbReference>
<dbReference type="EMBL" id="JABANE010000094">
    <property type="protein sequence ID" value="NME71327.1"/>
    <property type="molecule type" value="Genomic_DNA"/>
</dbReference>
<dbReference type="InterPro" id="IPR011697">
    <property type="entry name" value="Peptidase_C26"/>
</dbReference>
<protein>
    <submittedName>
        <fullName evidence="1">Gamma-glutamyl-gamma-aminobutyrate hydrolase family protein</fullName>
    </submittedName>
</protein>
<accession>A0A7X9RYV7</accession>
<evidence type="ECO:0000313" key="2">
    <source>
        <dbReference type="Proteomes" id="UP000576082"/>
    </source>
</evidence>
<dbReference type="InterPro" id="IPR044668">
    <property type="entry name" value="PuuD-like"/>
</dbReference>
<dbReference type="Pfam" id="PF07722">
    <property type="entry name" value="Peptidase_C26"/>
    <property type="match status" value="1"/>
</dbReference>
<sequence>MINIGITPSFMYPDVERAVYGPKSLTYIENDMMDYVAQHGVLPILLPDISDDRLYPILQELHGVILQGGVDIAPETYGETPIGPWKGDQYRDEYELKIIDYTIKNGKPLLGICRGFQLLNVYFGGTLYQDTKTQREDVNHHRDAHKYDSIKHPLLINENTFFSNLYPDDAKPYVNTVHHQAVKDLGNDLEVWATSDDGLIEAFGYTKDKPGKVMGVQWHPEFTPTLQNEIIDSKPIIDTFLSHV</sequence>
<dbReference type="RefSeq" id="WP_169659544.1">
    <property type="nucleotide sequence ID" value="NZ_JABANE010000094.1"/>
</dbReference>
<evidence type="ECO:0000313" key="1">
    <source>
        <dbReference type="EMBL" id="NME71327.1"/>
    </source>
</evidence>
<dbReference type="PROSITE" id="PS51273">
    <property type="entry name" value="GATASE_TYPE_1"/>
    <property type="match status" value="1"/>
</dbReference>
<keyword evidence="1" id="KW-0378">Hydrolase</keyword>
<dbReference type="Proteomes" id="UP000576082">
    <property type="component" value="Unassembled WGS sequence"/>
</dbReference>
<dbReference type="PANTHER" id="PTHR43235:SF1">
    <property type="entry name" value="GLUTAMINE AMIDOTRANSFERASE PB2B2.05-RELATED"/>
    <property type="match status" value="1"/>
</dbReference>
<dbReference type="GO" id="GO:0005829">
    <property type="term" value="C:cytosol"/>
    <property type="evidence" value="ECO:0007669"/>
    <property type="project" value="TreeGrafter"/>
</dbReference>
<comment type="caution">
    <text evidence="1">The sequence shown here is derived from an EMBL/GenBank/DDBJ whole genome shotgun (WGS) entry which is preliminary data.</text>
</comment>
<name>A0A7X9RYV7_9BACT</name>
<dbReference type="InterPro" id="IPR029062">
    <property type="entry name" value="Class_I_gatase-like"/>
</dbReference>